<reference evidence="1 2" key="1">
    <citation type="journal article" date="2016" name="Nat. Commun.">
        <title>Thousands of microbial genomes shed light on interconnected biogeochemical processes in an aquifer system.</title>
        <authorList>
            <person name="Anantharaman K."/>
            <person name="Brown C.T."/>
            <person name="Hug L.A."/>
            <person name="Sharon I."/>
            <person name="Castelle C.J."/>
            <person name="Probst A.J."/>
            <person name="Thomas B.C."/>
            <person name="Singh A."/>
            <person name="Wilkins M.J."/>
            <person name="Karaoz U."/>
            <person name="Brodie E.L."/>
            <person name="Williams K.H."/>
            <person name="Hubbard S.S."/>
            <person name="Banfield J.F."/>
        </authorList>
    </citation>
    <scope>NUCLEOTIDE SEQUENCE [LARGE SCALE GENOMIC DNA]</scope>
</reference>
<name>A0A1G1YLA3_9BACT</name>
<evidence type="ECO:0000313" key="2">
    <source>
        <dbReference type="Proteomes" id="UP000177376"/>
    </source>
</evidence>
<accession>A0A1G1YLA3</accession>
<evidence type="ECO:0008006" key="3">
    <source>
        <dbReference type="Google" id="ProtNLM"/>
    </source>
</evidence>
<proteinExistence type="predicted"/>
<dbReference type="EMBL" id="MHIM01000013">
    <property type="protein sequence ID" value="OGY52616.1"/>
    <property type="molecule type" value="Genomic_DNA"/>
</dbReference>
<gene>
    <name evidence="1" type="ORF">A3A02_03785</name>
</gene>
<protein>
    <recommendedName>
        <fullName evidence="3">Phosphoribosylanthranilate isomerase</fullName>
    </recommendedName>
</protein>
<dbReference type="AlphaFoldDB" id="A0A1G1YLA3"/>
<comment type="caution">
    <text evidence="1">The sequence shown here is derived from an EMBL/GenBank/DDBJ whole genome shotgun (WGS) entry which is preliminary data.</text>
</comment>
<sequence length="261" mass="29036">MNEEQAMNPYIGITDFTDFEQVREMSRVFSAHRPQGSSRVLHIGVMMSYKTLHGIQSKWQNAFPQKEQIAEIFSSDEVYNCLHYADYDNRPELWKSLATAIFYGGIGIQAIQLDMVWPDPGEIANGVHISRKQIEVILQIGKNALEEVGNDPQRVVERLSDYEGVIHRVLLDKSMGRGLGMDADGLIPYARAIRESFPMLGIGAAGGLGPETIQLVEPLTAVFPDLSIDAQGRLRPSGNALDPIDWSMAGNYLVKAQQLFS</sequence>
<dbReference type="Proteomes" id="UP000177376">
    <property type="component" value="Unassembled WGS sequence"/>
</dbReference>
<evidence type="ECO:0000313" key="1">
    <source>
        <dbReference type="EMBL" id="OGY52616.1"/>
    </source>
</evidence>
<organism evidence="1 2">
    <name type="scientific">Candidatus Buchananbacteria bacterium RIFCSPLOWO2_01_FULL_39_33</name>
    <dbReference type="NCBI Taxonomy" id="1797543"/>
    <lineage>
        <taxon>Bacteria</taxon>
        <taxon>Candidatus Buchananiibacteriota</taxon>
    </lineage>
</organism>